<gene>
    <name evidence="4" type="ORF">FHR34_004481</name>
</gene>
<organism evidence="4 5">
    <name type="scientific">Kitasatospora kifunensis</name>
    <name type="common">Streptomyces kifunensis</name>
    <dbReference type="NCBI Taxonomy" id="58351"/>
    <lineage>
        <taxon>Bacteria</taxon>
        <taxon>Bacillati</taxon>
        <taxon>Actinomycetota</taxon>
        <taxon>Actinomycetes</taxon>
        <taxon>Kitasatosporales</taxon>
        <taxon>Streptomycetaceae</taxon>
        <taxon>Kitasatospora</taxon>
    </lineage>
</organism>
<comment type="caution">
    <text evidence="4">The sequence shown here is derived from an EMBL/GenBank/DDBJ whole genome shotgun (WGS) entry which is preliminary data.</text>
</comment>
<feature type="compositionally biased region" description="Low complexity" evidence="2">
    <location>
        <begin position="276"/>
        <end position="292"/>
    </location>
</feature>
<feature type="region of interest" description="Disordered" evidence="2">
    <location>
        <begin position="239"/>
        <end position="292"/>
    </location>
</feature>
<proteinExistence type="inferred from homology"/>
<dbReference type="AlphaFoldDB" id="A0A7W7R4V6"/>
<dbReference type="Proteomes" id="UP000540506">
    <property type="component" value="Unassembled WGS sequence"/>
</dbReference>
<dbReference type="Pfam" id="PF00823">
    <property type="entry name" value="PPE"/>
    <property type="match status" value="1"/>
</dbReference>
<comment type="similarity">
    <text evidence="1">Belongs to the mycobacterial PPE family.</text>
</comment>
<dbReference type="InterPro" id="IPR038332">
    <property type="entry name" value="PPE_sf"/>
</dbReference>
<feature type="compositionally biased region" description="Gly residues" evidence="2">
    <location>
        <begin position="411"/>
        <end position="432"/>
    </location>
</feature>
<evidence type="ECO:0000256" key="2">
    <source>
        <dbReference type="SAM" id="MobiDB-lite"/>
    </source>
</evidence>
<evidence type="ECO:0000256" key="1">
    <source>
        <dbReference type="ARBA" id="ARBA00010652"/>
    </source>
</evidence>
<evidence type="ECO:0000313" key="5">
    <source>
        <dbReference type="Proteomes" id="UP000540506"/>
    </source>
</evidence>
<accession>A0A7W7R4V6</accession>
<protein>
    <submittedName>
        <fullName evidence="4">Uncharacterized protein YukE</fullName>
    </submittedName>
</protein>
<dbReference type="Gene3D" id="1.20.1260.20">
    <property type="entry name" value="PPE superfamily"/>
    <property type="match status" value="1"/>
</dbReference>
<dbReference type="EMBL" id="JACHJV010000001">
    <property type="protein sequence ID" value="MBB4925488.1"/>
    <property type="molecule type" value="Genomic_DNA"/>
</dbReference>
<dbReference type="RefSeq" id="WP_184937727.1">
    <property type="nucleotide sequence ID" value="NZ_JACHJV010000001.1"/>
</dbReference>
<evidence type="ECO:0000313" key="4">
    <source>
        <dbReference type="EMBL" id="MBB4925488.1"/>
    </source>
</evidence>
<dbReference type="SUPFAM" id="SSF140459">
    <property type="entry name" value="PE/PPE dimer-like"/>
    <property type="match status" value="1"/>
</dbReference>
<reference evidence="4 5" key="1">
    <citation type="submission" date="2020-08" db="EMBL/GenBank/DDBJ databases">
        <title>Sequencing the genomes of 1000 actinobacteria strains.</title>
        <authorList>
            <person name="Klenk H.-P."/>
        </authorList>
    </citation>
    <scope>NUCLEOTIDE SEQUENCE [LARGE SCALE GENOMIC DNA]</scope>
    <source>
        <strain evidence="4 5">DSM 41654</strain>
    </source>
</reference>
<feature type="region of interest" description="Disordered" evidence="2">
    <location>
        <begin position="353"/>
        <end position="499"/>
    </location>
</feature>
<keyword evidence="5" id="KW-1185">Reference proteome</keyword>
<name>A0A7W7R4V6_KITKI</name>
<sequence>MSSDVTDFNGYSHGALRKMVEALNSGDVMAASDPWRRAADTLKKIRTALDTASGDATYSWQGNTSDAFYSKMTKLATSVNNTAAYANDAANTLRMMSEAIDQAKHDMPEEPGFWSQVGNAISDTAQNAVGIQDDSTQIPIKDQKKAEAVAVMQTLANKYRTATPVLKPPVFSNIDESTVPPPDPTPAAALSAFVMGAGLGAIGGYTSAPVNTQVVTRVSGGVGAPTAVAPPREQVVAPAAPTDSGIKGGVANPAPKPPKSVAVGADAPVVSHKADSQPVRPTSSPSVPSSQPVITGSGTGLDGAVVAAPRPPLAGAAGGAATAGVGVGGSGNTLPMGYGAGVARIPTLGPRLSAGSFNGEAEPNRRPGVGESTFDEEAEGASASRVGGGGLGRSSAARQGYGIGEEPSAAGRGGGYGRGGAARKVGVGGVVGEGEEPVVGRVEGGPRKGFTEGGSGLGLRGRVASEPEDAAAERSGTGLMPGQTQAARRKKRREGKRADYLVEDEESWMSAEDVNPGVVE</sequence>
<feature type="domain" description="PPE" evidence="3">
    <location>
        <begin position="19"/>
        <end position="159"/>
    </location>
</feature>
<evidence type="ECO:0000259" key="3">
    <source>
        <dbReference type="Pfam" id="PF00823"/>
    </source>
</evidence>
<dbReference type="InterPro" id="IPR000030">
    <property type="entry name" value="PPE_dom"/>
</dbReference>